<dbReference type="Proteomes" id="UP000224567">
    <property type="component" value="Unassembled WGS sequence"/>
</dbReference>
<reference evidence="1 2" key="1">
    <citation type="journal article" date="2017" name="Genome Biol.">
        <title>New reference genome sequences of hot pepper reveal the massive evolution of plant disease-resistance genes by retroduplication.</title>
        <authorList>
            <person name="Kim S."/>
            <person name="Park J."/>
            <person name="Yeom S.I."/>
            <person name="Kim Y.M."/>
            <person name="Seo E."/>
            <person name="Kim K.T."/>
            <person name="Kim M.S."/>
            <person name="Lee J.M."/>
            <person name="Cheong K."/>
            <person name="Shin H.S."/>
            <person name="Kim S.B."/>
            <person name="Han K."/>
            <person name="Lee J."/>
            <person name="Park M."/>
            <person name="Lee H.A."/>
            <person name="Lee H.Y."/>
            <person name="Lee Y."/>
            <person name="Oh S."/>
            <person name="Lee J.H."/>
            <person name="Choi E."/>
            <person name="Choi E."/>
            <person name="Lee S.E."/>
            <person name="Jeon J."/>
            <person name="Kim H."/>
            <person name="Choi G."/>
            <person name="Song H."/>
            <person name="Lee J."/>
            <person name="Lee S.C."/>
            <person name="Kwon J.K."/>
            <person name="Lee H.Y."/>
            <person name="Koo N."/>
            <person name="Hong Y."/>
            <person name="Kim R.W."/>
            <person name="Kang W.H."/>
            <person name="Huh J.H."/>
            <person name="Kang B.C."/>
            <person name="Yang T.J."/>
            <person name="Lee Y.H."/>
            <person name="Bennetzen J.L."/>
            <person name="Choi D."/>
        </authorList>
    </citation>
    <scope>NUCLEOTIDE SEQUENCE [LARGE SCALE GENOMIC DNA]</scope>
    <source>
        <strain evidence="2">cv. PBC81</strain>
    </source>
</reference>
<dbReference type="PANTHER" id="PTHR11439">
    <property type="entry name" value="GAG-POL-RELATED RETROTRANSPOSON"/>
    <property type="match status" value="1"/>
</dbReference>
<dbReference type="CDD" id="cd09272">
    <property type="entry name" value="RNase_HI_RT_Ty1"/>
    <property type="match status" value="1"/>
</dbReference>
<sequence>MYTMVCSRPNLSYAVSAISRYKENPDKEHWKALSWIFRYLHGSADVCLHFGRNRDRVISWKATLQTTVALSTTEAEYMAIIEAFKEAIWLKGLFGELSKDL</sequence>
<accession>A0A2G2XE77</accession>
<dbReference type="STRING" id="33114.A0A2G2XE77"/>
<dbReference type="AlphaFoldDB" id="A0A2G2XE77"/>
<evidence type="ECO:0008006" key="3">
    <source>
        <dbReference type="Google" id="ProtNLM"/>
    </source>
</evidence>
<protein>
    <recommendedName>
        <fullName evidence="3">Retrovirus-related Pol polyprotein from transposon TNT 1-94</fullName>
    </recommendedName>
</protein>
<keyword evidence="2" id="KW-1185">Reference proteome</keyword>
<reference evidence="2" key="2">
    <citation type="journal article" date="2017" name="J. Anim. Genet.">
        <title>Multiple reference genome sequences of hot pepper reveal the massive evolution of plant disease resistance genes by retroduplication.</title>
        <authorList>
            <person name="Kim S."/>
            <person name="Park J."/>
            <person name="Yeom S.-I."/>
            <person name="Kim Y.-M."/>
            <person name="Seo E."/>
            <person name="Kim K.-T."/>
            <person name="Kim M.-S."/>
            <person name="Lee J.M."/>
            <person name="Cheong K."/>
            <person name="Shin H.-S."/>
            <person name="Kim S.-B."/>
            <person name="Han K."/>
            <person name="Lee J."/>
            <person name="Park M."/>
            <person name="Lee H.-A."/>
            <person name="Lee H.-Y."/>
            <person name="Lee Y."/>
            <person name="Oh S."/>
            <person name="Lee J.H."/>
            <person name="Choi E."/>
            <person name="Choi E."/>
            <person name="Lee S.E."/>
            <person name="Jeon J."/>
            <person name="Kim H."/>
            <person name="Choi G."/>
            <person name="Song H."/>
            <person name="Lee J."/>
            <person name="Lee S.-C."/>
            <person name="Kwon J.-K."/>
            <person name="Lee H.-Y."/>
            <person name="Koo N."/>
            <person name="Hong Y."/>
            <person name="Kim R.W."/>
            <person name="Kang W.-H."/>
            <person name="Huh J.H."/>
            <person name="Kang B.-C."/>
            <person name="Yang T.-J."/>
            <person name="Lee Y.-H."/>
            <person name="Bennetzen J.L."/>
            <person name="Choi D."/>
        </authorList>
    </citation>
    <scope>NUCLEOTIDE SEQUENCE [LARGE SCALE GENOMIC DNA]</scope>
    <source>
        <strain evidence="2">cv. PBC81</strain>
    </source>
</reference>
<name>A0A2G2XE77_CAPBA</name>
<evidence type="ECO:0000313" key="1">
    <source>
        <dbReference type="EMBL" id="PHT55803.1"/>
    </source>
</evidence>
<comment type="caution">
    <text evidence="1">The sequence shown here is derived from an EMBL/GenBank/DDBJ whole genome shotgun (WGS) entry which is preliminary data.</text>
</comment>
<evidence type="ECO:0000313" key="2">
    <source>
        <dbReference type="Proteomes" id="UP000224567"/>
    </source>
</evidence>
<gene>
    <name evidence="1" type="ORF">CQW23_04289</name>
</gene>
<proteinExistence type="predicted"/>
<organism evidence="1 2">
    <name type="scientific">Capsicum baccatum</name>
    <name type="common">Peruvian pepper</name>
    <dbReference type="NCBI Taxonomy" id="33114"/>
    <lineage>
        <taxon>Eukaryota</taxon>
        <taxon>Viridiplantae</taxon>
        <taxon>Streptophyta</taxon>
        <taxon>Embryophyta</taxon>
        <taxon>Tracheophyta</taxon>
        <taxon>Spermatophyta</taxon>
        <taxon>Magnoliopsida</taxon>
        <taxon>eudicotyledons</taxon>
        <taxon>Gunneridae</taxon>
        <taxon>Pentapetalae</taxon>
        <taxon>asterids</taxon>
        <taxon>lamiids</taxon>
        <taxon>Solanales</taxon>
        <taxon>Solanaceae</taxon>
        <taxon>Solanoideae</taxon>
        <taxon>Capsiceae</taxon>
        <taxon>Capsicum</taxon>
    </lineage>
</organism>
<dbReference type="OrthoDB" id="1915846at2759"/>
<dbReference type="EMBL" id="MLFT02000002">
    <property type="protein sequence ID" value="PHT55803.1"/>
    <property type="molecule type" value="Genomic_DNA"/>
</dbReference>
<dbReference type="PANTHER" id="PTHR11439:SF491">
    <property type="entry name" value="INTEGRASE CATALYTIC DOMAIN-CONTAINING PROTEIN"/>
    <property type="match status" value="1"/>
</dbReference>